<reference evidence="3 4" key="1">
    <citation type="submission" date="2016-11" db="EMBL/GenBank/DDBJ databases">
        <title>The macronuclear genome of Stentor coeruleus: a giant cell with tiny introns.</title>
        <authorList>
            <person name="Slabodnick M."/>
            <person name="Ruby J.G."/>
            <person name="Reiff S.B."/>
            <person name="Swart E.C."/>
            <person name="Gosai S."/>
            <person name="Prabakaran S."/>
            <person name="Witkowska E."/>
            <person name="Larue G.E."/>
            <person name="Fisher S."/>
            <person name="Freeman R.M."/>
            <person name="Gunawardena J."/>
            <person name="Chu W."/>
            <person name="Stover N.A."/>
            <person name="Gregory B.D."/>
            <person name="Nowacki M."/>
            <person name="Derisi J."/>
            <person name="Roy S.W."/>
            <person name="Marshall W.F."/>
            <person name="Sood P."/>
        </authorList>
    </citation>
    <scope>NUCLEOTIDE SEQUENCE [LARGE SCALE GENOMIC DNA]</scope>
    <source>
        <strain evidence="3">WM001</strain>
    </source>
</reference>
<evidence type="ECO:0000256" key="2">
    <source>
        <dbReference type="SAM" id="MobiDB-lite"/>
    </source>
</evidence>
<feature type="compositionally biased region" description="Polar residues" evidence="2">
    <location>
        <begin position="1"/>
        <end position="19"/>
    </location>
</feature>
<evidence type="ECO:0000313" key="3">
    <source>
        <dbReference type="EMBL" id="OMJ77549.1"/>
    </source>
</evidence>
<feature type="compositionally biased region" description="Basic and acidic residues" evidence="2">
    <location>
        <begin position="234"/>
        <end position="251"/>
    </location>
</feature>
<dbReference type="AlphaFoldDB" id="A0A1R2BL55"/>
<comment type="caution">
    <text evidence="3">The sequence shown here is derived from an EMBL/GenBank/DDBJ whole genome shotgun (WGS) entry which is preliminary data.</text>
</comment>
<keyword evidence="4" id="KW-1185">Reference proteome</keyword>
<name>A0A1R2BL55_9CILI</name>
<dbReference type="InterPro" id="IPR011011">
    <property type="entry name" value="Znf_FYVE_PHD"/>
</dbReference>
<feature type="coiled-coil region" evidence="1">
    <location>
        <begin position="82"/>
        <end position="211"/>
    </location>
</feature>
<organism evidence="3 4">
    <name type="scientific">Stentor coeruleus</name>
    <dbReference type="NCBI Taxonomy" id="5963"/>
    <lineage>
        <taxon>Eukaryota</taxon>
        <taxon>Sar</taxon>
        <taxon>Alveolata</taxon>
        <taxon>Ciliophora</taxon>
        <taxon>Postciliodesmatophora</taxon>
        <taxon>Heterotrichea</taxon>
        <taxon>Heterotrichida</taxon>
        <taxon>Stentoridae</taxon>
        <taxon>Stentor</taxon>
    </lineage>
</organism>
<proteinExistence type="predicted"/>
<evidence type="ECO:0000313" key="4">
    <source>
        <dbReference type="Proteomes" id="UP000187209"/>
    </source>
</evidence>
<evidence type="ECO:0000256" key="1">
    <source>
        <dbReference type="SAM" id="Coils"/>
    </source>
</evidence>
<dbReference type="SUPFAM" id="SSF57903">
    <property type="entry name" value="FYVE/PHD zinc finger"/>
    <property type="match status" value="1"/>
</dbReference>
<feature type="region of interest" description="Disordered" evidence="2">
    <location>
        <begin position="1"/>
        <end position="23"/>
    </location>
</feature>
<feature type="region of interest" description="Disordered" evidence="2">
    <location>
        <begin position="234"/>
        <end position="257"/>
    </location>
</feature>
<evidence type="ECO:0008006" key="5">
    <source>
        <dbReference type="Google" id="ProtNLM"/>
    </source>
</evidence>
<dbReference type="OrthoDB" id="63070at2759"/>
<gene>
    <name evidence="3" type="ORF">SteCoe_22842</name>
</gene>
<dbReference type="Proteomes" id="UP000187209">
    <property type="component" value="Unassembled WGS sequence"/>
</dbReference>
<sequence>MSNQPDITLQQCEPSPTNADSKKDRKCFVCNKKFGLGKKYQCFMCQNYVCIRHSMKRRNEEKNSKSYICDVCDIEQMREEIKAEILQELNKLNENIKLAKDSYEKTEASRVKEATKVSKLEEEVLAIEKKQKAKEEEILLQLNEELNKGEKARESVDAIKKELEELYMSEQKINEKCSINEVKNEETKSDILKIKEKKNELLAQVEHLSGNLKGSLPLDQVLPHLCESCKKRVSVDGKSLTKDSEKKHDDSSLLSND</sequence>
<protein>
    <recommendedName>
        <fullName evidence="5">FYVE-type domain-containing protein</fullName>
    </recommendedName>
</protein>
<dbReference type="EMBL" id="MPUH01000569">
    <property type="protein sequence ID" value="OMJ77549.1"/>
    <property type="molecule type" value="Genomic_DNA"/>
</dbReference>
<keyword evidence="1" id="KW-0175">Coiled coil</keyword>
<accession>A0A1R2BL55</accession>